<name>A0AA88CYQ2_FICCA</name>
<dbReference type="EMBL" id="BTGU01002358">
    <property type="protein sequence ID" value="GMN36955.1"/>
    <property type="molecule type" value="Genomic_DNA"/>
</dbReference>
<evidence type="ECO:0000313" key="3">
    <source>
        <dbReference type="EMBL" id="GMN36971.1"/>
    </source>
</evidence>
<dbReference type="Gramene" id="FCD_00021020-RA">
    <property type="protein sequence ID" value="FCD_00021020-RA:cds"/>
    <property type="gene ID" value="FCD_00021020"/>
</dbReference>
<proteinExistence type="predicted"/>
<protein>
    <submittedName>
        <fullName evidence="2">Uncharacterized protein</fullName>
    </submittedName>
</protein>
<sequence length="84" mass="9620">MVMVINEDGGDGGRRSGGSRGWWWGVDGGRMEKGRMKKKKENEGKKSLFNVTRDKKEMELITRGRHDPFVVPRVAIFRPHIIPI</sequence>
<organism evidence="2 4">
    <name type="scientific">Ficus carica</name>
    <name type="common">Common fig</name>
    <dbReference type="NCBI Taxonomy" id="3494"/>
    <lineage>
        <taxon>Eukaryota</taxon>
        <taxon>Viridiplantae</taxon>
        <taxon>Streptophyta</taxon>
        <taxon>Embryophyta</taxon>
        <taxon>Tracheophyta</taxon>
        <taxon>Spermatophyta</taxon>
        <taxon>Magnoliopsida</taxon>
        <taxon>eudicotyledons</taxon>
        <taxon>Gunneridae</taxon>
        <taxon>Pentapetalae</taxon>
        <taxon>rosids</taxon>
        <taxon>fabids</taxon>
        <taxon>Rosales</taxon>
        <taxon>Moraceae</taxon>
        <taxon>Ficeae</taxon>
        <taxon>Ficus</taxon>
    </lineage>
</organism>
<feature type="region of interest" description="Disordered" evidence="1">
    <location>
        <begin position="1"/>
        <end position="27"/>
    </location>
</feature>
<dbReference type="Proteomes" id="UP001187192">
    <property type="component" value="Unassembled WGS sequence"/>
</dbReference>
<keyword evidence="4" id="KW-1185">Reference proteome</keyword>
<gene>
    <name evidence="2" type="ORF">TIFTF001_042545</name>
    <name evidence="3" type="ORF">TIFTF001_042548</name>
</gene>
<comment type="caution">
    <text evidence="2">The sequence shown here is derived from an EMBL/GenBank/DDBJ whole genome shotgun (WGS) entry which is preliminary data.</text>
</comment>
<dbReference type="AlphaFoldDB" id="A0AA88CYQ2"/>
<evidence type="ECO:0000256" key="1">
    <source>
        <dbReference type="SAM" id="MobiDB-lite"/>
    </source>
</evidence>
<evidence type="ECO:0000313" key="4">
    <source>
        <dbReference type="Proteomes" id="UP001187192"/>
    </source>
</evidence>
<reference evidence="2" key="1">
    <citation type="submission" date="2023-07" db="EMBL/GenBank/DDBJ databases">
        <title>draft genome sequence of fig (Ficus carica).</title>
        <authorList>
            <person name="Takahashi T."/>
            <person name="Nishimura K."/>
        </authorList>
    </citation>
    <scope>NUCLEOTIDE SEQUENCE</scope>
</reference>
<dbReference type="EMBL" id="BTGU01002359">
    <property type="protein sequence ID" value="GMN36971.1"/>
    <property type="molecule type" value="Genomic_DNA"/>
</dbReference>
<evidence type="ECO:0000313" key="2">
    <source>
        <dbReference type="EMBL" id="GMN36955.1"/>
    </source>
</evidence>
<accession>A0AA88CYQ2</accession>